<protein>
    <submittedName>
        <fullName evidence="2">DUF4268 domain-containing protein</fullName>
    </submittedName>
</protein>
<dbReference type="InterPro" id="IPR011856">
    <property type="entry name" value="tRNA_endonuc-like_dom_sf"/>
</dbReference>
<dbReference type="Gene3D" id="3.40.1350.10">
    <property type="match status" value="1"/>
</dbReference>
<feature type="domain" description="DUF4268" evidence="1">
    <location>
        <begin position="228"/>
        <end position="359"/>
    </location>
</feature>
<dbReference type="Pfam" id="PF14088">
    <property type="entry name" value="DUF4268"/>
    <property type="match status" value="1"/>
</dbReference>
<dbReference type="EMBL" id="WWCM01000016">
    <property type="protein sequence ID" value="MYM41359.1"/>
    <property type="molecule type" value="Genomic_DNA"/>
</dbReference>
<organism evidence="2 3">
    <name type="scientific">Duganella qianjiadongensis</name>
    <dbReference type="NCBI Taxonomy" id="2692176"/>
    <lineage>
        <taxon>Bacteria</taxon>
        <taxon>Pseudomonadati</taxon>
        <taxon>Pseudomonadota</taxon>
        <taxon>Betaproteobacteria</taxon>
        <taxon>Burkholderiales</taxon>
        <taxon>Oxalobacteraceae</taxon>
        <taxon>Telluria group</taxon>
        <taxon>Duganella</taxon>
    </lineage>
</organism>
<keyword evidence="3" id="KW-1185">Reference proteome</keyword>
<evidence type="ECO:0000313" key="3">
    <source>
        <dbReference type="Proteomes" id="UP000478090"/>
    </source>
</evidence>
<sequence length="366" mass="41625">MAIYEITQNSLTALVETSFGAEGIYERKDLQRHLRQNIGVISADLYVIAEEYGEWLDSNRRIDLLCIDRDANLVVIEVKRTEDGGHMELQAIRYAAMLSTMTFRQLVEAHAAFLAPTGQTPEQAEAIILSFLRWESADEDAFATEVRIILVSADFSKEVTMSVMWLNQHGLDIRCIRLKPYRLPDKRLLLDVQQIIPLPEASDFQTQIRAKEQAGREHRAEQSNGMYQFWAKLLEHAKTKSTLHAGRRPTTDGWISGGSGRAGLSFTYSARRSDSQVELYIDVGDKEKNLIVFRHFQSHDAEIEAAFGSALDWQDLPQSRGCRIRALIPGGWRSAKEDWKSLHEEMVDAMVRLERAVRPFFTSIPG</sequence>
<evidence type="ECO:0000313" key="2">
    <source>
        <dbReference type="EMBL" id="MYM41359.1"/>
    </source>
</evidence>
<dbReference type="RefSeq" id="WP_161040675.1">
    <property type="nucleotide sequence ID" value="NZ_WWCM01000016.1"/>
</dbReference>
<comment type="caution">
    <text evidence="2">The sequence shown here is derived from an EMBL/GenBank/DDBJ whole genome shotgun (WGS) entry which is preliminary data.</text>
</comment>
<evidence type="ECO:0000259" key="1">
    <source>
        <dbReference type="Pfam" id="PF14088"/>
    </source>
</evidence>
<dbReference type="InterPro" id="IPR025364">
    <property type="entry name" value="DUF4268"/>
</dbReference>
<name>A0ABW9VP62_9BURK</name>
<reference evidence="2 3" key="1">
    <citation type="submission" date="2019-12" db="EMBL/GenBank/DDBJ databases">
        <title>Novel species isolated from a subtropical stream in China.</title>
        <authorList>
            <person name="Lu H."/>
        </authorList>
    </citation>
    <scope>NUCLEOTIDE SEQUENCE [LARGE SCALE GENOMIC DNA]</scope>
    <source>
        <strain evidence="2 3">CY13W</strain>
    </source>
</reference>
<gene>
    <name evidence="2" type="ORF">GTP27_18745</name>
</gene>
<proteinExistence type="predicted"/>
<dbReference type="Proteomes" id="UP000478090">
    <property type="component" value="Unassembled WGS sequence"/>
</dbReference>
<accession>A0ABW9VP62</accession>